<dbReference type="Proteomes" id="UP000275401">
    <property type="component" value="Unassembled WGS sequence"/>
</dbReference>
<name>A0A3M8WD47_9ACTN</name>
<dbReference type="Pfam" id="PF13560">
    <property type="entry name" value="HTH_31"/>
    <property type="match status" value="1"/>
</dbReference>
<accession>A0A3M8WD47</accession>
<feature type="domain" description="DUF5753" evidence="1">
    <location>
        <begin position="104"/>
        <end position="281"/>
    </location>
</feature>
<keyword evidence="3" id="KW-1185">Reference proteome</keyword>
<proteinExistence type="predicted"/>
<evidence type="ECO:0000259" key="1">
    <source>
        <dbReference type="Pfam" id="PF19054"/>
    </source>
</evidence>
<comment type="caution">
    <text evidence="2">The sequence shown here is derived from an EMBL/GenBank/DDBJ whole genome shotgun (WGS) entry which is preliminary data.</text>
</comment>
<protein>
    <submittedName>
        <fullName evidence="2">XRE family transcriptional regulator</fullName>
    </submittedName>
</protein>
<dbReference type="Pfam" id="PF19054">
    <property type="entry name" value="DUF5753"/>
    <property type="match status" value="1"/>
</dbReference>
<evidence type="ECO:0000313" key="2">
    <source>
        <dbReference type="EMBL" id="RNG27467.1"/>
    </source>
</evidence>
<dbReference type="SUPFAM" id="SSF47413">
    <property type="entry name" value="lambda repressor-like DNA-binding domains"/>
    <property type="match status" value="1"/>
</dbReference>
<dbReference type="GO" id="GO:0003677">
    <property type="term" value="F:DNA binding"/>
    <property type="evidence" value="ECO:0007669"/>
    <property type="project" value="InterPro"/>
</dbReference>
<evidence type="ECO:0000313" key="3">
    <source>
        <dbReference type="Proteomes" id="UP000275401"/>
    </source>
</evidence>
<dbReference type="InterPro" id="IPR001387">
    <property type="entry name" value="Cro/C1-type_HTH"/>
</dbReference>
<dbReference type="Gene3D" id="1.10.260.40">
    <property type="entry name" value="lambda repressor-like DNA-binding domains"/>
    <property type="match status" value="1"/>
</dbReference>
<reference evidence="2 3" key="1">
    <citation type="submission" date="2018-11" db="EMBL/GenBank/DDBJ databases">
        <title>The Potential of Streptomyces as Biocontrol Agents against the Tomato grey mould, Botrytis cinerea (Gray mold) Frontiers in Microbiology.</title>
        <authorList>
            <person name="Li D."/>
        </authorList>
    </citation>
    <scope>NUCLEOTIDE SEQUENCE [LARGE SCALE GENOMIC DNA]</scope>
    <source>
        <strain evidence="2 3">NEAU-LD23</strain>
    </source>
</reference>
<dbReference type="CDD" id="cd00093">
    <property type="entry name" value="HTH_XRE"/>
    <property type="match status" value="1"/>
</dbReference>
<gene>
    <name evidence="2" type="ORF">EEJ42_13275</name>
</gene>
<dbReference type="InterPro" id="IPR010982">
    <property type="entry name" value="Lambda_DNA-bd_dom_sf"/>
</dbReference>
<sequence>MQGNSTSTVLGRRLGGELTRLRAAAGLTQTHAAKALTGSTTKVAKMEGGWVPVRDPDIRALCELYGVSDPAVVGGLLELARVDRERRKAKGWWNEFPGVGAMHEYVTLESVATVIRSWQLSFVPGLLQTPEYIRALRQDARTGDSGDDEQFVEARLARQRRLDDTPQLSLRAVMYEAALRNLIGGADVMRAQLDHLVAVAEKGNVSLRVLPFDAGASHGMNCTFNVISFGEPGAMDVVYMEVPFSQLWIEGGEAAAQHDELFERIARRALNEHDSLELISRLSGEL</sequence>
<dbReference type="InterPro" id="IPR043917">
    <property type="entry name" value="DUF5753"/>
</dbReference>
<dbReference type="EMBL" id="RIBZ01000172">
    <property type="protein sequence ID" value="RNG27467.1"/>
    <property type="molecule type" value="Genomic_DNA"/>
</dbReference>
<organism evidence="2 3">
    <name type="scientific">Streptomyces botrytidirepellens</name>
    <dbReference type="NCBI Taxonomy" id="2486417"/>
    <lineage>
        <taxon>Bacteria</taxon>
        <taxon>Bacillati</taxon>
        <taxon>Actinomycetota</taxon>
        <taxon>Actinomycetes</taxon>
        <taxon>Kitasatosporales</taxon>
        <taxon>Streptomycetaceae</taxon>
        <taxon>Streptomyces</taxon>
    </lineage>
</organism>
<dbReference type="AlphaFoldDB" id="A0A3M8WD47"/>